<organism evidence="8 9">
    <name type="scientific">Nyctereutes procyonoides</name>
    <name type="common">Raccoon dog</name>
    <name type="synonym">Canis procyonoides</name>
    <dbReference type="NCBI Taxonomy" id="34880"/>
    <lineage>
        <taxon>Eukaryota</taxon>
        <taxon>Metazoa</taxon>
        <taxon>Chordata</taxon>
        <taxon>Craniata</taxon>
        <taxon>Vertebrata</taxon>
        <taxon>Euteleostomi</taxon>
        <taxon>Mammalia</taxon>
        <taxon>Eutheria</taxon>
        <taxon>Laurasiatheria</taxon>
        <taxon>Carnivora</taxon>
        <taxon>Caniformia</taxon>
        <taxon>Canidae</taxon>
        <taxon>Nyctereutes</taxon>
    </lineage>
</organism>
<evidence type="ECO:0000256" key="4">
    <source>
        <dbReference type="ARBA" id="ARBA00023170"/>
    </source>
</evidence>
<keyword evidence="1 7" id="KW-0732">Signal</keyword>
<accession>A0A811XW98</accession>
<dbReference type="Proteomes" id="UP000645828">
    <property type="component" value="Unassembled WGS sequence"/>
</dbReference>
<evidence type="ECO:0000256" key="5">
    <source>
        <dbReference type="ARBA" id="ARBA00023319"/>
    </source>
</evidence>
<keyword evidence="3" id="KW-1064">Adaptive immunity</keyword>
<feature type="chain" id="PRO_5032351477" evidence="7">
    <location>
        <begin position="20"/>
        <end position="172"/>
    </location>
</feature>
<evidence type="ECO:0000256" key="1">
    <source>
        <dbReference type="ARBA" id="ARBA00022729"/>
    </source>
</evidence>
<dbReference type="SUPFAM" id="SSF48726">
    <property type="entry name" value="Immunoglobulin"/>
    <property type="match status" value="1"/>
</dbReference>
<sequence>MKTSMTALIMSLWLQVKYELSVYGKERILVAILQKSRMVLLRLPPITKERMWSHILHLSVQDGNSTAINWSYSDSDSDYFLWYKQEFGRGPQLMIDIRSSVAEKEDQRLTVFLNRMAQHLSCTSQPPTSPLCFRGTCCLHSTLCDGCGLFTNCLVLPGKLLRLDSCKTFYTG</sequence>
<evidence type="ECO:0000256" key="3">
    <source>
        <dbReference type="ARBA" id="ARBA00023130"/>
    </source>
</evidence>
<name>A0A811XW98_NYCPR</name>
<protein>
    <submittedName>
        <fullName evidence="8">(raccoon dog) hypothetical protein</fullName>
    </submittedName>
</protein>
<comment type="caution">
    <text evidence="8">The sequence shown here is derived from an EMBL/GenBank/DDBJ whole genome shotgun (WGS) entry which is preliminary data.</text>
</comment>
<keyword evidence="9" id="KW-1185">Reference proteome</keyword>
<gene>
    <name evidence="8" type="ORF">NYPRO_LOCUS178</name>
</gene>
<reference evidence="8" key="1">
    <citation type="submission" date="2020-12" db="EMBL/GenBank/DDBJ databases">
        <authorList>
            <consortium name="Molecular Ecology Group"/>
        </authorList>
    </citation>
    <scope>NUCLEOTIDE SEQUENCE</scope>
    <source>
        <strain evidence="8">TBG_1078</strain>
    </source>
</reference>
<keyword evidence="2" id="KW-0391">Immunity</keyword>
<evidence type="ECO:0000256" key="2">
    <source>
        <dbReference type="ARBA" id="ARBA00022859"/>
    </source>
</evidence>
<dbReference type="InterPro" id="IPR013783">
    <property type="entry name" value="Ig-like_fold"/>
</dbReference>
<dbReference type="AlphaFoldDB" id="A0A811XW98"/>
<evidence type="ECO:0000256" key="6">
    <source>
        <dbReference type="ARBA" id="ARBA00043266"/>
    </source>
</evidence>
<evidence type="ECO:0000313" key="8">
    <source>
        <dbReference type="EMBL" id="CAD7666578.1"/>
    </source>
</evidence>
<dbReference type="Gene3D" id="2.60.40.10">
    <property type="entry name" value="Immunoglobulins"/>
    <property type="match status" value="1"/>
</dbReference>
<dbReference type="GO" id="GO:0002250">
    <property type="term" value="P:adaptive immune response"/>
    <property type="evidence" value="ECO:0007669"/>
    <property type="project" value="UniProtKB-KW"/>
</dbReference>
<feature type="signal peptide" evidence="7">
    <location>
        <begin position="1"/>
        <end position="19"/>
    </location>
</feature>
<dbReference type="PANTHER" id="PTHR19343:SF14">
    <property type="entry name" value="IG-LIKE DOMAIN-CONTAINING PROTEIN-RELATED"/>
    <property type="match status" value="1"/>
</dbReference>
<dbReference type="GO" id="GO:0042605">
    <property type="term" value="F:peptide antigen binding"/>
    <property type="evidence" value="ECO:0007669"/>
    <property type="project" value="TreeGrafter"/>
</dbReference>
<dbReference type="InterPro" id="IPR036179">
    <property type="entry name" value="Ig-like_dom_sf"/>
</dbReference>
<dbReference type="PANTHER" id="PTHR19343">
    <property type="entry name" value="T CELL RECEPTOR ALPHA VARIABLE 1-2"/>
    <property type="match status" value="1"/>
</dbReference>
<dbReference type="GO" id="GO:0042101">
    <property type="term" value="C:T cell receptor complex"/>
    <property type="evidence" value="ECO:0007669"/>
    <property type="project" value="UniProtKB-KW"/>
</dbReference>
<dbReference type="InterPro" id="IPR051006">
    <property type="entry name" value="TCR_variable_domain"/>
</dbReference>
<evidence type="ECO:0000313" key="9">
    <source>
        <dbReference type="Proteomes" id="UP000645828"/>
    </source>
</evidence>
<keyword evidence="6" id="KW-1279">T cell receptor</keyword>
<dbReference type="EMBL" id="CAJHUB010000611">
    <property type="protein sequence ID" value="CAD7666578.1"/>
    <property type="molecule type" value="Genomic_DNA"/>
</dbReference>
<proteinExistence type="predicted"/>
<keyword evidence="4" id="KW-0675">Receptor</keyword>
<keyword evidence="5" id="KW-0393">Immunoglobulin domain</keyword>
<evidence type="ECO:0000256" key="7">
    <source>
        <dbReference type="SAM" id="SignalP"/>
    </source>
</evidence>